<dbReference type="SUPFAM" id="SSF46785">
    <property type="entry name" value="Winged helix' DNA-binding domain"/>
    <property type="match status" value="1"/>
</dbReference>
<keyword evidence="4" id="KW-0804">Transcription</keyword>
<evidence type="ECO:0000256" key="4">
    <source>
        <dbReference type="ARBA" id="ARBA00023163"/>
    </source>
</evidence>
<dbReference type="PRINTS" id="PR00039">
    <property type="entry name" value="HTHLYSR"/>
</dbReference>
<dbReference type="Pfam" id="PF03466">
    <property type="entry name" value="LysR_substrate"/>
    <property type="match status" value="1"/>
</dbReference>
<keyword evidence="3 6" id="KW-0238">DNA-binding</keyword>
<sequence>MDTELLKTFLEVSRTRHFGQAAETLYLTQSAVSSRIRQLETQLGVNLFTRHRNNIQMTDAGERLLPYAEMLITTWLLAKKEVQNSPQHKELSIGAAPLLWESLLTEWLQDIYRQFPGIQLEARIGQRQTHVKQLHERTLDLLIATEYPKMDELSARKIGELVLQLFTSDHGKKKALPFIRLDWGADFTAPEGEWINNEKQAELTTSSVILAGKIMEAIGGKAFLPSRMGRKLPHVTPDEHVRIVRPIYAVWLHNSDRGQEISSLLSMPLKDAAG</sequence>
<dbReference type="OrthoDB" id="9786526at2"/>
<dbReference type="InterPro" id="IPR005119">
    <property type="entry name" value="LysR_subst-bd"/>
</dbReference>
<dbReference type="PANTHER" id="PTHR30579">
    <property type="entry name" value="TRANSCRIPTIONAL REGULATOR"/>
    <property type="match status" value="1"/>
</dbReference>
<gene>
    <name evidence="6" type="ORF">C8D90_1123</name>
</gene>
<dbReference type="GO" id="GO:0003677">
    <property type="term" value="F:DNA binding"/>
    <property type="evidence" value="ECO:0007669"/>
    <property type="project" value="UniProtKB-KW"/>
</dbReference>
<dbReference type="Gene3D" id="1.10.10.10">
    <property type="entry name" value="Winged helix-like DNA-binding domain superfamily/Winged helix DNA-binding domain"/>
    <property type="match status" value="1"/>
</dbReference>
<dbReference type="InterPro" id="IPR036390">
    <property type="entry name" value="WH_DNA-bd_sf"/>
</dbReference>
<evidence type="ECO:0000256" key="2">
    <source>
        <dbReference type="ARBA" id="ARBA00023015"/>
    </source>
</evidence>
<name>A0A370Q9Q4_9GAMM</name>
<dbReference type="AlphaFoldDB" id="A0A370Q9Q4"/>
<reference evidence="6 7" key="1">
    <citation type="submission" date="2018-07" db="EMBL/GenBank/DDBJ databases">
        <title>Genomic Encyclopedia of Type Strains, Phase IV (KMG-IV): sequencing the most valuable type-strain genomes for metagenomic binning, comparative biology and taxonomic classification.</title>
        <authorList>
            <person name="Goeker M."/>
        </authorList>
    </citation>
    <scope>NUCLEOTIDE SEQUENCE [LARGE SCALE GENOMIC DNA]</scope>
    <source>
        <strain evidence="6 7">DSM 103736</strain>
    </source>
</reference>
<dbReference type="InterPro" id="IPR050176">
    <property type="entry name" value="LTTR"/>
</dbReference>
<evidence type="ECO:0000256" key="1">
    <source>
        <dbReference type="ARBA" id="ARBA00009437"/>
    </source>
</evidence>
<evidence type="ECO:0000256" key="3">
    <source>
        <dbReference type="ARBA" id="ARBA00023125"/>
    </source>
</evidence>
<protein>
    <submittedName>
        <fullName evidence="6">DNA-binding transcriptional LysR family regulator</fullName>
    </submittedName>
</protein>
<keyword evidence="7" id="KW-1185">Reference proteome</keyword>
<feature type="domain" description="HTH lysR-type" evidence="5">
    <location>
        <begin position="1"/>
        <end position="58"/>
    </location>
</feature>
<dbReference type="EMBL" id="QRAP01000012">
    <property type="protein sequence ID" value="RDK85082.1"/>
    <property type="molecule type" value="Genomic_DNA"/>
</dbReference>
<dbReference type="InterPro" id="IPR036388">
    <property type="entry name" value="WH-like_DNA-bd_sf"/>
</dbReference>
<dbReference type="GO" id="GO:0003700">
    <property type="term" value="F:DNA-binding transcription factor activity"/>
    <property type="evidence" value="ECO:0007669"/>
    <property type="project" value="InterPro"/>
</dbReference>
<dbReference type="SUPFAM" id="SSF53850">
    <property type="entry name" value="Periplasmic binding protein-like II"/>
    <property type="match status" value="1"/>
</dbReference>
<dbReference type="Gene3D" id="3.40.190.10">
    <property type="entry name" value="Periplasmic binding protein-like II"/>
    <property type="match status" value="1"/>
</dbReference>
<dbReference type="NCBIfam" id="NF002946">
    <property type="entry name" value="PRK03601.1"/>
    <property type="match status" value="1"/>
</dbReference>
<dbReference type="PROSITE" id="PS50931">
    <property type="entry name" value="HTH_LYSR"/>
    <property type="match status" value="1"/>
</dbReference>
<dbReference type="InterPro" id="IPR000847">
    <property type="entry name" value="LysR_HTH_N"/>
</dbReference>
<evidence type="ECO:0000313" key="7">
    <source>
        <dbReference type="Proteomes" id="UP000254848"/>
    </source>
</evidence>
<dbReference type="Pfam" id="PF00126">
    <property type="entry name" value="HTH_1"/>
    <property type="match status" value="1"/>
</dbReference>
<organism evidence="6 7">
    <name type="scientific">Enterobacillus tribolii</name>
    <dbReference type="NCBI Taxonomy" id="1487935"/>
    <lineage>
        <taxon>Bacteria</taxon>
        <taxon>Pseudomonadati</taxon>
        <taxon>Pseudomonadota</taxon>
        <taxon>Gammaproteobacteria</taxon>
        <taxon>Enterobacterales</taxon>
        <taxon>Hafniaceae</taxon>
        <taxon>Enterobacillus</taxon>
    </lineage>
</organism>
<proteinExistence type="inferred from homology"/>
<dbReference type="RefSeq" id="WP_115460173.1">
    <property type="nucleotide sequence ID" value="NZ_QRAP01000012.1"/>
</dbReference>
<evidence type="ECO:0000313" key="6">
    <source>
        <dbReference type="EMBL" id="RDK85082.1"/>
    </source>
</evidence>
<comment type="similarity">
    <text evidence="1">Belongs to the LysR transcriptional regulatory family.</text>
</comment>
<dbReference type="FunFam" id="1.10.10.10:FF:000001">
    <property type="entry name" value="LysR family transcriptional regulator"/>
    <property type="match status" value="1"/>
</dbReference>
<keyword evidence="2" id="KW-0805">Transcription regulation</keyword>
<dbReference type="Proteomes" id="UP000254848">
    <property type="component" value="Unassembled WGS sequence"/>
</dbReference>
<accession>A0A370Q9Q4</accession>
<comment type="caution">
    <text evidence="6">The sequence shown here is derived from an EMBL/GenBank/DDBJ whole genome shotgun (WGS) entry which is preliminary data.</text>
</comment>
<evidence type="ECO:0000259" key="5">
    <source>
        <dbReference type="PROSITE" id="PS50931"/>
    </source>
</evidence>
<dbReference type="PANTHER" id="PTHR30579:SF8">
    <property type="entry name" value="HTH-TYPE TRANSCRIPTIONAL REGULATOR HDFR"/>
    <property type="match status" value="1"/>
</dbReference>